<evidence type="ECO:0000313" key="5">
    <source>
        <dbReference type="Proteomes" id="UP000464718"/>
    </source>
</evidence>
<evidence type="ECO:0000313" key="2">
    <source>
        <dbReference type="EMBL" id="QHH12188.1"/>
    </source>
</evidence>
<gene>
    <name evidence="2" type="ORF">EHC69_23170</name>
    <name evidence="3" type="ORF">FVP01_01925</name>
    <name evidence="1" type="ORF">I7278_04935</name>
</gene>
<dbReference type="EMBL" id="VRMQ01000001">
    <property type="protein sequence ID" value="TXN17771.1"/>
    <property type="molecule type" value="Genomic_DNA"/>
</dbReference>
<evidence type="ECO:0000313" key="1">
    <source>
        <dbReference type="EMBL" id="HAS6676156.1"/>
    </source>
</evidence>
<reference evidence="1" key="1">
    <citation type="journal article" date="2018" name="Genome Biol.">
        <title>SKESA: strategic k-mer extension for scrupulous assemblies.</title>
        <authorList>
            <person name="Souvorov A."/>
            <person name="Agarwala R."/>
            <person name="Lipman D.J."/>
        </authorList>
    </citation>
    <scope>NUCLEOTIDE SEQUENCE</scope>
    <source>
        <strain evidence="1">1930</strain>
    </source>
</reference>
<accession>A0A2R9VT23</accession>
<dbReference type="EMBL" id="CP034299">
    <property type="protein sequence ID" value="QHH12188.1"/>
    <property type="molecule type" value="Genomic_DNA"/>
</dbReference>
<dbReference type="Proteomes" id="UP000321504">
    <property type="component" value="Unassembled WGS sequence"/>
</dbReference>
<dbReference type="AlphaFoldDB" id="A0A2R9VT23"/>
<reference evidence="3 4" key="3">
    <citation type="submission" date="2019-08" db="EMBL/GenBank/DDBJ databases">
        <title>Emerging of two pre-pandemic pathogenic O4:KUT lineages of Vibrio parahaemolyticus in coastal eastern China.</title>
        <authorList>
            <person name="Yu H."/>
        </authorList>
    </citation>
    <scope>NUCLEOTIDE SEQUENCE [LARGE SCALE GENOMIC DNA]</scope>
    <source>
        <strain evidence="3 4">HZ17-383</strain>
    </source>
</reference>
<dbReference type="EMBL" id="DACQKT010000002">
    <property type="protein sequence ID" value="HAS6676156.1"/>
    <property type="molecule type" value="Genomic_DNA"/>
</dbReference>
<reference evidence="2 5" key="2">
    <citation type="submission" date="2018-12" db="EMBL/GenBank/DDBJ databases">
        <title>Genomic insights into the evolutionary origins and pathogenicity of five Vibrio parahaemolyticus strains isolated from the shrimp with acute hepatopancreatic necrosis disease (AHPND).</title>
        <authorList>
            <person name="Yang Q."/>
            <person name="Dong X."/>
            <person name="Xie G."/>
            <person name="Fu S."/>
            <person name="Zou P."/>
            <person name="Sun J."/>
            <person name="Wang Y."/>
            <person name="Huang J."/>
        </authorList>
    </citation>
    <scope>NUCLEOTIDE SEQUENCE [LARGE SCALE GENOMIC DNA]</scope>
    <source>
        <strain evidence="2 5">20160303005-1</strain>
    </source>
</reference>
<protein>
    <submittedName>
        <fullName evidence="1">Uncharacterized protein</fullName>
    </submittedName>
</protein>
<dbReference type="Proteomes" id="UP000464718">
    <property type="component" value="Chromosome ii"/>
</dbReference>
<evidence type="ECO:0000313" key="3">
    <source>
        <dbReference type="EMBL" id="TXN17771.1"/>
    </source>
</evidence>
<evidence type="ECO:0000313" key="4">
    <source>
        <dbReference type="Proteomes" id="UP000321504"/>
    </source>
</evidence>
<organism evidence="1">
    <name type="scientific">Vibrio parahaemolyticus</name>
    <dbReference type="NCBI Taxonomy" id="670"/>
    <lineage>
        <taxon>Bacteria</taxon>
        <taxon>Pseudomonadati</taxon>
        <taxon>Pseudomonadota</taxon>
        <taxon>Gammaproteobacteria</taxon>
        <taxon>Vibrionales</taxon>
        <taxon>Vibrionaceae</taxon>
        <taxon>Vibrio</taxon>
    </lineage>
</organism>
<sequence>MLDKKYYQYDIFSVGIIITGRNLRVTSQNLS</sequence>
<reference evidence="1" key="4">
    <citation type="submission" date="2019-12" db="EMBL/GenBank/DDBJ databases">
        <authorList>
            <consortium name="NCBI Pathogen Detection Project"/>
        </authorList>
    </citation>
    <scope>NUCLEOTIDE SEQUENCE</scope>
    <source>
        <strain evidence="1">1930</strain>
    </source>
</reference>
<proteinExistence type="predicted"/>
<dbReference type="Proteomes" id="UP000856022">
    <property type="component" value="Unassembled WGS sequence"/>
</dbReference>
<name>A0A2R9VT23_VIBPH</name>